<feature type="compositionally biased region" description="Low complexity" evidence="1">
    <location>
        <begin position="50"/>
        <end position="63"/>
    </location>
</feature>
<comment type="caution">
    <text evidence="2">The sequence shown here is derived from an EMBL/GenBank/DDBJ whole genome shotgun (WGS) entry which is preliminary data.</text>
</comment>
<name>A0AAW0DFI5_9AGAR</name>
<organism evidence="2 3">
    <name type="scientific">Favolaschia claudopus</name>
    <dbReference type="NCBI Taxonomy" id="2862362"/>
    <lineage>
        <taxon>Eukaryota</taxon>
        <taxon>Fungi</taxon>
        <taxon>Dikarya</taxon>
        <taxon>Basidiomycota</taxon>
        <taxon>Agaricomycotina</taxon>
        <taxon>Agaricomycetes</taxon>
        <taxon>Agaricomycetidae</taxon>
        <taxon>Agaricales</taxon>
        <taxon>Marasmiineae</taxon>
        <taxon>Mycenaceae</taxon>
        <taxon>Favolaschia</taxon>
    </lineage>
</organism>
<reference evidence="2 3" key="1">
    <citation type="journal article" date="2024" name="J Genomics">
        <title>Draft genome sequencing and assembly of Favolaschia claudopus CIRM-BRFM 2984 isolated from oak limbs.</title>
        <authorList>
            <person name="Navarro D."/>
            <person name="Drula E."/>
            <person name="Chaduli D."/>
            <person name="Cazenave R."/>
            <person name="Ahrendt S."/>
            <person name="Wang J."/>
            <person name="Lipzen A."/>
            <person name="Daum C."/>
            <person name="Barry K."/>
            <person name="Grigoriev I.V."/>
            <person name="Favel A."/>
            <person name="Rosso M.N."/>
            <person name="Martin F."/>
        </authorList>
    </citation>
    <scope>NUCLEOTIDE SEQUENCE [LARGE SCALE GENOMIC DNA]</scope>
    <source>
        <strain evidence="2 3">CIRM-BRFM 2984</strain>
    </source>
</reference>
<proteinExistence type="predicted"/>
<dbReference type="EMBL" id="JAWWNJ010000008">
    <property type="protein sequence ID" value="KAK7050276.1"/>
    <property type="molecule type" value="Genomic_DNA"/>
</dbReference>
<evidence type="ECO:0000313" key="3">
    <source>
        <dbReference type="Proteomes" id="UP001362999"/>
    </source>
</evidence>
<protein>
    <submittedName>
        <fullName evidence="2">Uncharacterized protein</fullName>
    </submittedName>
</protein>
<evidence type="ECO:0000256" key="1">
    <source>
        <dbReference type="SAM" id="MobiDB-lite"/>
    </source>
</evidence>
<accession>A0AAW0DFI5</accession>
<dbReference type="Proteomes" id="UP001362999">
    <property type="component" value="Unassembled WGS sequence"/>
</dbReference>
<feature type="compositionally biased region" description="Pro residues" evidence="1">
    <location>
        <begin position="127"/>
        <end position="141"/>
    </location>
</feature>
<dbReference type="AlphaFoldDB" id="A0AAW0DFI5"/>
<feature type="region of interest" description="Disordered" evidence="1">
    <location>
        <begin position="50"/>
        <end position="141"/>
    </location>
</feature>
<gene>
    <name evidence="2" type="ORF">R3P38DRAFT_3255997</name>
</gene>
<sequence length="141" mass="14785">MDHVLGAKYAALANALGWCMTFPSRVKGGGSGGDEEEDASSRLVIEFPSRLTSASDTRSSSCSGVRAATASSACGHTHNIDVDAPSLIPAKDSSRSFAFAPRDPPSTPSRSPLRFPIDDPTSTPTLRSPPPLTPHLPFPTH</sequence>
<evidence type="ECO:0000313" key="2">
    <source>
        <dbReference type="EMBL" id="KAK7050276.1"/>
    </source>
</evidence>
<feature type="compositionally biased region" description="Low complexity" evidence="1">
    <location>
        <begin position="108"/>
        <end position="126"/>
    </location>
</feature>
<keyword evidence="3" id="KW-1185">Reference proteome</keyword>